<feature type="compositionally biased region" description="Polar residues" evidence="1">
    <location>
        <begin position="88"/>
        <end position="115"/>
    </location>
</feature>
<evidence type="ECO:0000313" key="3">
    <source>
        <dbReference type="Proteomes" id="UP000179237"/>
    </source>
</evidence>
<name>A0A1F5FU70_9BACT</name>
<accession>A0A1F5FU70</accession>
<evidence type="ECO:0000313" key="2">
    <source>
        <dbReference type="EMBL" id="OGD83151.1"/>
    </source>
</evidence>
<proteinExistence type="predicted"/>
<comment type="caution">
    <text evidence="2">The sequence shown here is derived from an EMBL/GenBank/DDBJ whole genome shotgun (WGS) entry which is preliminary data.</text>
</comment>
<organism evidence="2 3">
    <name type="scientific">Candidatus Collierbacteria bacterium RIFOXYD1_FULL_40_9</name>
    <dbReference type="NCBI Taxonomy" id="1817731"/>
    <lineage>
        <taxon>Bacteria</taxon>
        <taxon>Candidatus Collieribacteriota</taxon>
    </lineage>
</organism>
<dbReference type="Proteomes" id="UP000179237">
    <property type="component" value="Unassembled WGS sequence"/>
</dbReference>
<gene>
    <name evidence="2" type="ORF">A2572_03840</name>
</gene>
<feature type="region of interest" description="Disordered" evidence="1">
    <location>
        <begin position="86"/>
        <end position="115"/>
    </location>
</feature>
<reference evidence="2 3" key="1">
    <citation type="journal article" date="2016" name="Nat. Commun.">
        <title>Thousands of microbial genomes shed light on interconnected biogeochemical processes in an aquifer system.</title>
        <authorList>
            <person name="Anantharaman K."/>
            <person name="Brown C.T."/>
            <person name="Hug L.A."/>
            <person name="Sharon I."/>
            <person name="Castelle C.J."/>
            <person name="Probst A.J."/>
            <person name="Thomas B.C."/>
            <person name="Singh A."/>
            <person name="Wilkins M.J."/>
            <person name="Karaoz U."/>
            <person name="Brodie E.L."/>
            <person name="Williams K.H."/>
            <person name="Hubbard S.S."/>
            <person name="Banfield J.F."/>
        </authorList>
    </citation>
    <scope>NUCLEOTIDE SEQUENCE [LARGE SCALE GENOMIC DNA]</scope>
</reference>
<dbReference type="EMBL" id="MFAQ01000026">
    <property type="protein sequence ID" value="OGD83151.1"/>
    <property type="molecule type" value="Genomic_DNA"/>
</dbReference>
<evidence type="ECO:0000256" key="1">
    <source>
        <dbReference type="SAM" id="MobiDB-lite"/>
    </source>
</evidence>
<protein>
    <submittedName>
        <fullName evidence="2">Uncharacterized protein</fullName>
    </submittedName>
</protein>
<dbReference type="AlphaFoldDB" id="A0A1F5FU70"/>
<sequence length="133" mass="15238">MSFQNAIKQRQDMIITYKKMLEDESNQQRIQDIEQQITSCQEDIAELQNGKPLFGKPKPLIRETKIIEADPEKKGEQKITVINPKPEISTTKPSDNKIGNSLRNNLKNKISSNDGNELKAKVQEIKRSRAKFS</sequence>